<dbReference type="InterPro" id="IPR021005">
    <property type="entry name" value="Znf_CGNR"/>
</dbReference>
<dbReference type="RefSeq" id="WP_179659289.1">
    <property type="nucleotide sequence ID" value="NZ_JACBZR010000001.1"/>
</dbReference>
<accession>A0A7Z0DNP3</accession>
<dbReference type="AlphaFoldDB" id="A0A7Z0DNP3"/>
<reference evidence="2 3" key="1">
    <citation type="submission" date="2020-07" db="EMBL/GenBank/DDBJ databases">
        <title>Sequencing the genomes of 1000 actinobacteria strains.</title>
        <authorList>
            <person name="Klenk H.-P."/>
        </authorList>
    </citation>
    <scope>NUCLEOTIDE SEQUENCE [LARGE SCALE GENOMIC DNA]</scope>
    <source>
        <strain evidence="2 3">DSM 26487</strain>
    </source>
</reference>
<comment type="caution">
    <text evidence="2">The sequence shown here is derived from an EMBL/GenBank/DDBJ whole genome shotgun (WGS) entry which is preliminary data.</text>
</comment>
<protein>
    <submittedName>
        <fullName evidence="2">Putative RNA-binding Zn ribbon-like protein</fullName>
    </submittedName>
</protein>
<dbReference type="InterPro" id="IPR010852">
    <property type="entry name" value="ABATE"/>
</dbReference>
<dbReference type="Gene3D" id="1.10.3300.10">
    <property type="entry name" value="Jann2411-like domain"/>
    <property type="match status" value="1"/>
</dbReference>
<keyword evidence="3" id="KW-1185">Reference proteome</keyword>
<dbReference type="EMBL" id="JACBZR010000001">
    <property type="protein sequence ID" value="NYI78970.1"/>
    <property type="molecule type" value="Genomic_DNA"/>
</dbReference>
<organism evidence="2 3">
    <name type="scientific">Nocardioides panzhihuensis</name>
    <dbReference type="NCBI Taxonomy" id="860243"/>
    <lineage>
        <taxon>Bacteria</taxon>
        <taxon>Bacillati</taxon>
        <taxon>Actinomycetota</taxon>
        <taxon>Actinomycetes</taxon>
        <taxon>Propionibacteriales</taxon>
        <taxon>Nocardioidaceae</taxon>
        <taxon>Nocardioides</taxon>
    </lineage>
</organism>
<dbReference type="SUPFAM" id="SSF160904">
    <property type="entry name" value="Jann2411-like"/>
    <property type="match status" value="1"/>
</dbReference>
<feature type="domain" description="Zinc finger CGNR" evidence="1">
    <location>
        <begin position="134"/>
        <end position="176"/>
    </location>
</feature>
<dbReference type="Proteomes" id="UP000564496">
    <property type="component" value="Unassembled WGS sequence"/>
</dbReference>
<sequence>MVFTYDTDMGLQAVVDLVNTDGSSSDDLTEVAQLDAFYQRWGYTGRHDRTRAELEDVRRIRPVMRELLLADRDEAVHLVNKLLSDYGTTPQLVRHDETDWHIHASAEDRPYAERIIVETAMAMVDVIRTDELSRLSICADEGCEGVVVDLSRNRSKRYCSQTCTNRNAVAAYRERQGSARK</sequence>
<name>A0A7Z0DNP3_9ACTN</name>
<dbReference type="InterPro" id="IPR023286">
    <property type="entry name" value="ABATE_dom_sf"/>
</dbReference>
<dbReference type="PANTHER" id="PTHR35525:SF3">
    <property type="entry name" value="BLL6575 PROTEIN"/>
    <property type="match status" value="1"/>
</dbReference>
<proteinExistence type="predicted"/>
<dbReference type="PANTHER" id="PTHR35525">
    <property type="entry name" value="BLL6575 PROTEIN"/>
    <property type="match status" value="1"/>
</dbReference>
<dbReference type="Pfam" id="PF07336">
    <property type="entry name" value="ABATE"/>
    <property type="match status" value="1"/>
</dbReference>
<gene>
    <name evidence="2" type="ORF">BJ988_003618</name>
</gene>
<evidence type="ECO:0000313" key="2">
    <source>
        <dbReference type="EMBL" id="NYI78970.1"/>
    </source>
</evidence>
<dbReference type="Pfam" id="PF11706">
    <property type="entry name" value="zf-CGNR"/>
    <property type="match status" value="1"/>
</dbReference>
<evidence type="ECO:0000259" key="1">
    <source>
        <dbReference type="Pfam" id="PF11706"/>
    </source>
</evidence>
<evidence type="ECO:0000313" key="3">
    <source>
        <dbReference type="Proteomes" id="UP000564496"/>
    </source>
</evidence>